<dbReference type="EMBL" id="JANCYU010000046">
    <property type="protein sequence ID" value="KAK4526963.1"/>
    <property type="molecule type" value="Genomic_DNA"/>
</dbReference>
<dbReference type="PANTHER" id="PTHR12900:SF0">
    <property type="entry name" value="CHECKPOINT PROTEIN"/>
    <property type="match status" value="1"/>
</dbReference>
<dbReference type="SUPFAM" id="SSF55979">
    <property type="entry name" value="DNA clamp"/>
    <property type="match status" value="1"/>
</dbReference>
<accession>A0AAV9II91</accession>
<gene>
    <name evidence="6" type="ORF">GAYE_SCF31G4884</name>
</gene>
<evidence type="ECO:0000313" key="7">
    <source>
        <dbReference type="Proteomes" id="UP001300502"/>
    </source>
</evidence>
<evidence type="ECO:0000256" key="4">
    <source>
        <dbReference type="PIRNR" id="PIRNR011312"/>
    </source>
</evidence>
<evidence type="ECO:0000256" key="3">
    <source>
        <dbReference type="ARBA" id="ARBA00023242"/>
    </source>
</evidence>
<dbReference type="PANTHER" id="PTHR12900">
    <property type="entry name" value="MITOTIC AND DNA DAMAGE CHECKPOINT PROTEIN HUS1"/>
    <property type="match status" value="1"/>
</dbReference>
<evidence type="ECO:0000313" key="6">
    <source>
        <dbReference type="EMBL" id="KAK4526963.1"/>
    </source>
</evidence>
<proteinExistence type="inferred from homology"/>
<dbReference type="GO" id="GO:0030896">
    <property type="term" value="C:checkpoint clamp complex"/>
    <property type="evidence" value="ECO:0007669"/>
    <property type="project" value="InterPro"/>
</dbReference>
<dbReference type="GO" id="GO:0000723">
    <property type="term" value="P:telomere maintenance"/>
    <property type="evidence" value="ECO:0007669"/>
    <property type="project" value="TreeGrafter"/>
</dbReference>
<evidence type="ECO:0000256" key="2">
    <source>
        <dbReference type="ARBA" id="ARBA00005563"/>
    </source>
</evidence>
<comment type="subcellular location">
    <subcellularLocation>
        <location evidence="1">Nucleus</location>
    </subcellularLocation>
</comment>
<dbReference type="GO" id="GO:0031573">
    <property type="term" value="P:mitotic intra-S DNA damage checkpoint signaling"/>
    <property type="evidence" value="ECO:0007669"/>
    <property type="project" value="TreeGrafter"/>
</dbReference>
<keyword evidence="5" id="KW-0732">Signal</keyword>
<keyword evidence="7" id="KW-1185">Reference proteome</keyword>
<feature type="signal peptide" evidence="5">
    <location>
        <begin position="1"/>
        <end position="20"/>
    </location>
</feature>
<dbReference type="GO" id="GO:0044778">
    <property type="term" value="P:meiotic DNA integrity checkpoint signaling"/>
    <property type="evidence" value="ECO:0007669"/>
    <property type="project" value="TreeGrafter"/>
</dbReference>
<dbReference type="GO" id="GO:0006289">
    <property type="term" value="P:nucleotide-excision repair"/>
    <property type="evidence" value="ECO:0007669"/>
    <property type="project" value="TreeGrafter"/>
</dbReference>
<dbReference type="GO" id="GO:0005730">
    <property type="term" value="C:nucleolus"/>
    <property type="evidence" value="ECO:0007669"/>
    <property type="project" value="InterPro"/>
</dbReference>
<dbReference type="Gene3D" id="3.70.10.10">
    <property type="match status" value="1"/>
</dbReference>
<dbReference type="InterPro" id="IPR007150">
    <property type="entry name" value="HUS1/Mec3"/>
</dbReference>
<dbReference type="InterPro" id="IPR046938">
    <property type="entry name" value="DNA_clamp_sf"/>
</dbReference>
<dbReference type="GO" id="GO:0035861">
    <property type="term" value="C:site of double-strand break"/>
    <property type="evidence" value="ECO:0007669"/>
    <property type="project" value="TreeGrafter"/>
</dbReference>
<organism evidence="6 7">
    <name type="scientific">Galdieria yellowstonensis</name>
    <dbReference type="NCBI Taxonomy" id="3028027"/>
    <lineage>
        <taxon>Eukaryota</taxon>
        <taxon>Rhodophyta</taxon>
        <taxon>Bangiophyceae</taxon>
        <taxon>Galdieriales</taxon>
        <taxon>Galdieriaceae</taxon>
        <taxon>Galdieria</taxon>
    </lineage>
</organism>
<dbReference type="Pfam" id="PF04005">
    <property type="entry name" value="Hus1"/>
    <property type="match status" value="1"/>
</dbReference>
<dbReference type="GO" id="GO:0000724">
    <property type="term" value="P:double-strand break repair via homologous recombination"/>
    <property type="evidence" value="ECO:0007669"/>
    <property type="project" value="TreeGrafter"/>
</dbReference>
<sequence length="273" mass="30371">MKFRTLLVVNKVALFAKLLSVLQKVDKSAFLILCSETEEEIRLVTKADAFQGLYSSTLLKKSEFFDNYRIESKYHNLIGLEFQLSALEDAIRASSNAAGVVMKLSKKEQACISFHIQTLTSNIIQDVPVRVVSPAQIEELAEPCLPPCSGVVLSPFQKIALLIEKFRHVSQPIQLTVDSSNSIELHFKCQSETLEVETCIKGLKIVTLNSEESSSQMEQSKSALVDGKHLSKALFATCLLPQRAFCFILSNLVLLHIELSGIDISYYLPVMVS</sequence>
<dbReference type="InterPro" id="IPR016580">
    <property type="entry name" value="HUS1"/>
</dbReference>
<dbReference type="AlphaFoldDB" id="A0AAV9II91"/>
<protein>
    <recommendedName>
        <fullName evidence="4">Checkpoint protein</fullName>
    </recommendedName>
</protein>
<evidence type="ECO:0000256" key="5">
    <source>
        <dbReference type="SAM" id="SignalP"/>
    </source>
</evidence>
<evidence type="ECO:0000256" key="1">
    <source>
        <dbReference type="ARBA" id="ARBA00004123"/>
    </source>
</evidence>
<comment type="caution">
    <text evidence="6">The sequence shown here is derived from an EMBL/GenBank/DDBJ whole genome shotgun (WGS) entry which is preliminary data.</text>
</comment>
<comment type="similarity">
    <text evidence="2 4">Belongs to the HUS1 family.</text>
</comment>
<reference evidence="6 7" key="1">
    <citation type="submission" date="2022-07" db="EMBL/GenBank/DDBJ databases">
        <title>Genome-wide signatures of adaptation to extreme environments.</title>
        <authorList>
            <person name="Cho C.H."/>
            <person name="Yoon H.S."/>
        </authorList>
    </citation>
    <scope>NUCLEOTIDE SEQUENCE [LARGE SCALE GENOMIC DNA]</scope>
    <source>
        <strain evidence="6 7">108.79 E11</strain>
    </source>
</reference>
<dbReference type="Proteomes" id="UP001300502">
    <property type="component" value="Unassembled WGS sequence"/>
</dbReference>
<keyword evidence="3" id="KW-0539">Nucleus</keyword>
<name>A0AAV9II91_9RHOD</name>
<feature type="chain" id="PRO_5043564045" description="Checkpoint protein" evidence="5">
    <location>
        <begin position="21"/>
        <end position="273"/>
    </location>
</feature>
<dbReference type="GO" id="GO:0033314">
    <property type="term" value="P:mitotic DNA replication checkpoint signaling"/>
    <property type="evidence" value="ECO:0007669"/>
    <property type="project" value="TreeGrafter"/>
</dbReference>
<dbReference type="PIRSF" id="PIRSF011312">
    <property type="entry name" value="Cell_cycle_HUS1"/>
    <property type="match status" value="1"/>
</dbReference>